<dbReference type="InterPro" id="IPR050515">
    <property type="entry name" value="Beta-lactam/transpept"/>
</dbReference>
<evidence type="ECO:0000313" key="8">
    <source>
        <dbReference type="Proteomes" id="UP000095673"/>
    </source>
</evidence>
<dbReference type="Gene3D" id="3.90.1310.10">
    <property type="entry name" value="Penicillin-binding protein 2a (Domain 2)"/>
    <property type="match status" value="1"/>
</dbReference>
<keyword evidence="3 4" id="KW-0472">Membrane</keyword>
<dbReference type="GO" id="GO:0005886">
    <property type="term" value="C:plasma membrane"/>
    <property type="evidence" value="ECO:0007669"/>
    <property type="project" value="TreeGrafter"/>
</dbReference>
<feature type="transmembrane region" description="Helical" evidence="4">
    <location>
        <begin position="21"/>
        <end position="41"/>
    </location>
</feature>
<dbReference type="SUPFAM" id="SSF56601">
    <property type="entry name" value="beta-lactamase/transpeptidase-like"/>
    <property type="match status" value="1"/>
</dbReference>
<dbReference type="InterPro" id="IPR005311">
    <property type="entry name" value="PBP_dimer"/>
</dbReference>
<evidence type="ECO:0000256" key="4">
    <source>
        <dbReference type="SAM" id="Phobius"/>
    </source>
</evidence>
<dbReference type="GO" id="GO:0008658">
    <property type="term" value="F:penicillin binding"/>
    <property type="evidence" value="ECO:0007669"/>
    <property type="project" value="InterPro"/>
</dbReference>
<reference evidence="7 8" key="1">
    <citation type="submission" date="2015-09" db="EMBL/GenBank/DDBJ databases">
        <authorList>
            <consortium name="Pathogen Informatics"/>
        </authorList>
    </citation>
    <scope>NUCLEOTIDE SEQUENCE [LARGE SCALE GENOMIC DNA]</scope>
    <source>
        <strain evidence="7 8">2789STDY5834968</strain>
    </source>
</reference>
<dbReference type="EMBL" id="CYXM01000003">
    <property type="protein sequence ID" value="CUM87944.1"/>
    <property type="molecule type" value="Genomic_DNA"/>
</dbReference>
<evidence type="ECO:0000256" key="3">
    <source>
        <dbReference type="ARBA" id="ARBA00023136"/>
    </source>
</evidence>
<feature type="domain" description="Penicillin-binding protein transpeptidase" evidence="5">
    <location>
        <begin position="278"/>
        <end position="611"/>
    </location>
</feature>
<evidence type="ECO:0000313" key="7">
    <source>
        <dbReference type="EMBL" id="CUM87944.1"/>
    </source>
</evidence>
<dbReference type="Pfam" id="PF00905">
    <property type="entry name" value="Transpeptidase"/>
    <property type="match status" value="1"/>
</dbReference>
<dbReference type="GO" id="GO:0071555">
    <property type="term" value="P:cell wall organization"/>
    <property type="evidence" value="ECO:0007669"/>
    <property type="project" value="TreeGrafter"/>
</dbReference>
<dbReference type="InterPro" id="IPR036138">
    <property type="entry name" value="PBP_dimer_sf"/>
</dbReference>
<dbReference type="Gene3D" id="3.40.710.10">
    <property type="entry name" value="DD-peptidase/beta-lactamase superfamily"/>
    <property type="match status" value="1"/>
</dbReference>
<sequence length="653" mass="72313">MAARTRKRPVRKIGRKMKTKLFALFMLIVVAMLGLIGRLMFIEYTSGDAYTKKVLSLQSYDSKTIPFQRGNIVDSNGTVLATSVAVYNVVLDCSVMTSKKEYITPTIDALTQCFPDLDRATLEDYANNSKDNKYIVLLKKLSYDAIQPFVQLQDATDEKGNLKNPNIKGVWFETEYQRNYPFKTLASSVIGFTSAGNVGTTGLENYYNDTLNGVNGREYGYLNADNDFQKTVIAAQNGNTLYTTIDANIQSIVEDKIKLFSDTYANNAREGLGAENIAVIIENPKNGEILAMANYPNFDLNNPRDMSAYYSEEQLAAFKKDSTQEMDALNKLWQNFCVTHTYEPGSVQKPFTVACGLDTGTLTTDMTFLCDGYEMFGSEKVSCVNRSGHGIETLEKALMDSCNDALMQMSYKIGAENFLYYQSVFGFGQKTGIDLPGEANTSTLMYTLDNIKPVDLATNVFGQNYNCTMIEMVSAFSSLVNGGNYYQPHVVKKIADDNGNTVKTIEPTLLKKTVSENTSATLKNYLQNVVANGTGKVAKVDGYSMGGKTGTAQMYDETTHLRKKGSYLVSFIGCVPAQDPQLVIYTVIDQPNVQDQPHSNYAQNLTREILKEVLPYMNIYPDEEQTGVNADLTITGTNPPTGEKVTQEGEQGE</sequence>
<dbReference type="Proteomes" id="UP000095673">
    <property type="component" value="Unassembled WGS sequence"/>
</dbReference>
<keyword evidence="4" id="KW-0812">Transmembrane</keyword>
<organism evidence="7 8">
    <name type="scientific">Agathobacter rectalis</name>
    <dbReference type="NCBI Taxonomy" id="39491"/>
    <lineage>
        <taxon>Bacteria</taxon>
        <taxon>Bacillati</taxon>
        <taxon>Bacillota</taxon>
        <taxon>Clostridia</taxon>
        <taxon>Lachnospirales</taxon>
        <taxon>Lachnospiraceae</taxon>
        <taxon>Agathobacter</taxon>
    </lineage>
</organism>
<keyword evidence="4" id="KW-1133">Transmembrane helix</keyword>
<name>A0A173SBM4_9FIRM</name>
<protein>
    <submittedName>
        <fullName evidence="7">Penicillin-binding protein 2</fullName>
    </submittedName>
</protein>
<feature type="domain" description="Penicillin-binding protein dimerisation" evidence="6">
    <location>
        <begin position="65"/>
        <end position="231"/>
    </location>
</feature>
<evidence type="ECO:0000256" key="2">
    <source>
        <dbReference type="ARBA" id="ARBA00007171"/>
    </source>
</evidence>
<accession>A0A173SBM4</accession>
<comment type="subcellular location">
    <subcellularLocation>
        <location evidence="1">Membrane</location>
    </subcellularLocation>
</comment>
<evidence type="ECO:0000259" key="5">
    <source>
        <dbReference type="Pfam" id="PF00905"/>
    </source>
</evidence>
<dbReference type="Pfam" id="PF03717">
    <property type="entry name" value="PBP_dimer"/>
    <property type="match status" value="1"/>
</dbReference>
<dbReference type="InterPro" id="IPR012338">
    <property type="entry name" value="Beta-lactam/transpept-like"/>
</dbReference>
<dbReference type="SUPFAM" id="SSF56519">
    <property type="entry name" value="Penicillin binding protein dimerisation domain"/>
    <property type="match status" value="1"/>
</dbReference>
<dbReference type="AlphaFoldDB" id="A0A173SBM4"/>
<comment type="similarity">
    <text evidence="2">Belongs to the transpeptidase family.</text>
</comment>
<evidence type="ECO:0000256" key="1">
    <source>
        <dbReference type="ARBA" id="ARBA00004370"/>
    </source>
</evidence>
<dbReference type="PANTHER" id="PTHR30627">
    <property type="entry name" value="PEPTIDOGLYCAN D,D-TRANSPEPTIDASE"/>
    <property type="match status" value="1"/>
</dbReference>
<evidence type="ECO:0000259" key="6">
    <source>
        <dbReference type="Pfam" id="PF03717"/>
    </source>
</evidence>
<dbReference type="InterPro" id="IPR001460">
    <property type="entry name" value="PCN-bd_Tpept"/>
</dbReference>
<gene>
    <name evidence="7" type="primary">penA_2</name>
    <name evidence="7" type="ORF">ERS852580_00976</name>
</gene>
<proteinExistence type="inferred from homology"/>